<keyword evidence="2" id="KW-0964">Secreted</keyword>
<dbReference type="SUPFAM" id="SSF50814">
    <property type="entry name" value="Lipocalins"/>
    <property type="match status" value="1"/>
</dbReference>
<dbReference type="GeneID" id="114458515"/>
<organism evidence="6 7">
    <name type="scientific">Gouania willdenowi</name>
    <name type="common">Blunt-snouted clingfish</name>
    <name type="synonym">Lepadogaster willdenowi</name>
    <dbReference type="NCBI Taxonomy" id="441366"/>
    <lineage>
        <taxon>Eukaryota</taxon>
        <taxon>Metazoa</taxon>
        <taxon>Chordata</taxon>
        <taxon>Craniata</taxon>
        <taxon>Vertebrata</taxon>
        <taxon>Euteleostomi</taxon>
        <taxon>Actinopterygii</taxon>
        <taxon>Neopterygii</taxon>
        <taxon>Teleostei</taxon>
        <taxon>Neoteleostei</taxon>
        <taxon>Acanthomorphata</taxon>
        <taxon>Ovalentaria</taxon>
        <taxon>Blenniimorphae</taxon>
        <taxon>Blenniiformes</taxon>
        <taxon>Gobiesocoidei</taxon>
        <taxon>Gobiesocidae</taxon>
        <taxon>Gobiesocinae</taxon>
        <taxon>Gouania</taxon>
    </lineage>
</organism>
<evidence type="ECO:0000256" key="4">
    <source>
        <dbReference type="ARBA" id="ARBA00023180"/>
    </source>
</evidence>
<keyword evidence="3" id="KW-0732">Signal</keyword>
<dbReference type="Ensembl" id="ENSGWIT00000053488.1">
    <property type="protein sequence ID" value="ENSGWIP00000049491.1"/>
    <property type="gene ID" value="ENSGWIG00000024129.1"/>
</dbReference>
<evidence type="ECO:0000256" key="1">
    <source>
        <dbReference type="ARBA" id="ARBA00004613"/>
    </source>
</evidence>
<dbReference type="InterPro" id="IPR012674">
    <property type="entry name" value="Calycin"/>
</dbReference>
<keyword evidence="4" id="KW-0325">Glycoprotein</keyword>
<keyword evidence="5" id="KW-0812">Transmembrane</keyword>
<comment type="subcellular location">
    <subcellularLocation>
        <location evidence="1">Secreted</location>
    </subcellularLocation>
</comment>
<dbReference type="Proteomes" id="UP000694680">
    <property type="component" value="Unassembled WGS sequence"/>
</dbReference>
<evidence type="ECO:0000256" key="2">
    <source>
        <dbReference type="ARBA" id="ARBA00022525"/>
    </source>
</evidence>
<keyword evidence="5" id="KW-0472">Membrane</keyword>
<name>A0A8C5HSN9_GOUWI</name>
<dbReference type="PANTHER" id="PTHR11967:SF2">
    <property type="entry name" value="ALPHA-1-ACID GLYCOPROTEIN 1"/>
    <property type="match status" value="1"/>
</dbReference>
<dbReference type="GO" id="GO:0005576">
    <property type="term" value="C:extracellular region"/>
    <property type="evidence" value="ECO:0007669"/>
    <property type="project" value="UniProtKB-SubCell"/>
</dbReference>
<keyword evidence="5" id="KW-1133">Transmembrane helix</keyword>
<dbReference type="AlphaFoldDB" id="A0A8C5HSN9"/>
<evidence type="ECO:0000256" key="5">
    <source>
        <dbReference type="SAM" id="Phobius"/>
    </source>
</evidence>
<sequence length="238" mass="26414">MIDAAGHCGYKSSSLTHLLVIFILLLIIIIIIMKLQLLLFSVLLRLSVSAPMGDNCDTLTQPLSLENTSVLEGGAHLLYGYTDNDVYKMFLNMTQSSAFNITVHNGNVTFHEENKINGSCIGMTVELEIKDNTVTMSANDVKSSLHLLPTCEGCYVFYGNSSAKNLDKLLSKMHLNVDHVGDVVNAHALYFFARETSAKDEDLQHFKNQAHCLGFNRDADFIYHAENTFCEEGEGLKV</sequence>
<dbReference type="OrthoDB" id="8931204at2759"/>
<dbReference type="Gene3D" id="2.40.128.20">
    <property type="match status" value="1"/>
</dbReference>
<evidence type="ECO:0000256" key="3">
    <source>
        <dbReference type="ARBA" id="ARBA00022729"/>
    </source>
</evidence>
<keyword evidence="7" id="KW-1185">Reference proteome</keyword>
<dbReference type="RefSeq" id="XP_028296717.1">
    <property type="nucleotide sequence ID" value="XM_028440916.1"/>
</dbReference>
<evidence type="ECO:0000313" key="6">
    <source>
        <dbReference type="Ensembl" id="ENSGWIP00000049491.1"/>
    </source>
</evidence>
<feature type="transmembrane region" description="Helical" evidence="5">
    <location>
        <begin position="19"/>
        <end position="44"/>
    </location>
</feature>
<evidence type="ECO:0000313" key="7">
    <source>
        <dbReference type="Proteomes" id="UP000694680"/>
    </source>
</evidence>
<reference evidence="6" key="1">
    <citation type="submission" date="2025-08" db="UniProtKB">
        <authorList>
            <consortium name="Ensembl"/>
        </authorList>
    </citation>
    <scope>IDENTIFICATION</scope>
</reference>
<reference evidence="6" key="2">
    <citation type="submission" date="2025-09" db="UniProtKB">
        <authorList>
            <consortium name="Ensembl"/>
        </authorList>
    </citation>
    <scope>IDENTIFICATION</scope>
</reference>
<proteinExistence type="predicted"/>
<dbReference type="PANTHER" id="PTHR11967">
    <property type="entry name" value="ALPHA-1-ACID GLYCOPROTEIN"/>
    <property type="match status" value="1"/>
</dbReference>
<gene>
    <name evidence="6" type="primary">LOC114458515</name>
</gene>
<protein>
    <submittedName>
        <fullName evidence="6">Uncharacterized LOC114458515</fullName>
    </submittedName>
</protein>
<accession>A0A8C5HSN9</accession>